<gene>
    <name evidence="4" type="ordered locus">Mnod_4551</name>
</gene>
<dbReference type="Proteomes" id="UP000008207">
    <property type="component" value="Chromosome"/>
</dbReference>
<evidence type="ECO:0000313" key="5">
    <source>
        <dbReference type="Proteomes" id="UP000008207"/>
    </source>
</evidence>
<proteinExistence type="predicted"/>
<evidence type="ECO:0000256" key="2">
    <source>
        <dbReference type="SAM" id="SignalP"/>
    </source>
</evidence>
<feature type="signal peptide" evidence="2">
    <location>
        <begin position="1"/>
        <end position="25"/>
    </location>
</feature>
<dbReference type="KEGG" id="mno:Mnod_4551"/>
<evidence type="ECO:0000256" key="1">
    <source>
        <dbReference type="ARBA" id="ARBA00022729"/>
    </source>
</evidence>
<organism evidence="4 5">
    <name type="scientific">Methylobacterium nodulans (strain LMG 21967 / CNCM I-2342 / ORS 2060)</name>
    <dbReference type="NCBI Taxonomy" id="460265"/>
    <lineage>
        <taxon>Bacteria</taxon>
        <taxon>Pseudomonadati</taxon>
        <taxon>Pseudomonadota</taxon>
        <taxon>Alphaproteobacteria</taxon>
        <taxon>Hyphomicrobiales</taxon>
        <taxon>Methylobacteriaceae</taxon>
        <taxon>Methylobacterium</taxon>
    </lineage>
</organism>
<name>B8ID26_METNO</name>
<feature type="chain" id="PRO_5002871754" evidence="2">
    <location>
        <begin position="26"/>
        <end position="279"/>
    </location>
</feature>
<dbReference type="InterPro" id="IPR027385">
    <property type="entry name" value="Beta-barrel_OMP"/>
</dbReference>
<evidence type="ECO:0000259" key="3">
    <source>
        <dbReference type="Pfam" id="PF13505"/>
    </source>
</evidence>
<dbReference type="Gene3D" id="2.40.160.20">
    <property type="match status" value="1"/>
</dbReference>
<protein>
    <submittedName>
        <fullName evidence="4">Porin opacity type</fullName>
    </submittedName>
</protein>
<dbReference type="InterPro" id="IPR011250">
    <property type="entry name" value="OMP/PagP_B-barrel"/>
</dbReference>
<keyword evidence="1 2" id="KW-0732">Signal</keyword>
<dbReference type="Pfam" id="PF13505">
    <property type="entry name" value="OMP_b-brl"/>
    <property type="match status" value="1"/>
</dbReference>
<evidence type="ECO:0000313" key="4">
    <source>
        <dbReference type="EMBL" id="ACL59418.1"/>
    </source>
</evidence>
<dbReference type="AlphaFoldDB" id="B8ID26"/>
<dbReference type="OrthoDB" id="5643626at2"/>
<reference evidence="4 5" key="1">
    <citation type="submission" date="2009-01" db="EMBL/GenBank/DDBJ databases">
        <title>Complete sequence of chromosome of Methylobacterium nodulans ORS 2060.</title>
        <authorList>
            <consortium name="US DOE Joint Genome Institute"/>
            <person name="Lucas S."/>
            <person name="Copeland A."/>
            <person name="Lapidus A."/>
            <person name="Glavina del Rio T."/>
            <person name="Dalin E."/>
            <person name="Tice H."/>
            <person name="Bruce D."/>
            <person name="Goodwin L."/>
            <person name="Pitluck S."/>
            <person name="Sims D."/>
            <person name="Brettin T."/>
            <person name="Detter J.C."/>
            <person name="Han C."/>
            <person name="Larimer F."/>
            <person name="Land M."/>
            <person name="Hauser L."/>
            <person name="Kyrpides N."/>
            <person name="Ivanova N."/>
            <person name="Marx C.J."/>
            <person name="Richardson P."/>
        </authorList>
    </citation>
    <scope>NUCLEOTIDE SEQUENCE [LARGE SCALE GENOMIC DNA]</scope>
    <source>
        <strain evidence="5">LMG 21967 / CNCM I-2342 / ORS 2060</strain>
    </source>
</reference>
<dbReference type="HOGENOM" id="CLU_057473_0_0_5"/>
<dbReference type="STRING" id="460265.Mnod_4551"/>
<dbReference type="eggNOG" id="COG3637">
    <property type="taxonomic scope" value="Bacteria"/>
</dbReference>
<feature type="domain" description="Outer membrane protein beta-barrel" evidence="3">
    <location>
        <begin position="36"/>
        <end position="264"/>
    </location>
</feature>
<dbReference type="RefSeq" id="WP_015931056.1">
    <property type="nucleotide sequence ID" value="NC_011894.1"/>
</dbReference>
<keyword evidence="5" id="KW-1185">Reference proteome</keyword>
<dbReference type="SUPFAM" id="SSF56925">
    <property type="entry name" value="OMPA-like"/>
    <property type="match status" value="1"/>
</dbReference>
<sequence>MEGLRQCWPAAALGLVLVGASPAGAADLLPPPPPLPAPAPAVEIGTGWYLRGDFTASDFHKPGDDTLPGTPGAKLVDLRLSSTQGYGGGIGYRFNSFLRADFTVDARSRSRFHDYSSRTGFVEGFNEEAGKLDVLTGLFNVYADLGTWWGFTPYIGAGVGFAEKRFHSAWTRTTCLTVTCGDTQPIYAIGPQAVDLRANHSVTTFAWAAMAGLSYEIGKGVSIDASYRYLDIGKARTGFDAYGYNTRLKNITADEFRIGLRWAFGAVPFAGLAGMPAAY</sequence>
<accession>B8ID26</accession>
<dbReference type="EMBL" id="CP001349">
    <property type="protein sequence ID" value="ACL59418.1"/>
    <property type="molecule type" value="Genomic_DNA"/>
</dbReference>